<evidence type="ECO:0000256" key="10">
    <source>
        <dbReference type="ARBA" id="ARBA00022833"/>
    </source>
</evidence>
<keyword evidence="6 16" id="KW-0812">Transmembrane</keyword>
<dbReference type="Gene3D" id="2.60.40.2700">
    <property type="match status" value="1"/>
</dbReference>
<evidence type="ECO:0000256" key="9">
    <source>
        <dbReference type="ARBA" id="ARBA00022786"/>
    </source>
</evidence>
<keyword evidence="8 14" id="KW-0863">Zinc-finger</keyword>
<feature type="domain" description="RING-type" evidence="17">
    <location>
        <begin position="610"/>
        <end position="652"/>
    </location>
</feature>
<evidence type="ECO:0000256" key="14">
    <source>
        <dbReference type="PROSITE-ProRule" id="PRU00175"/>
    </source>
</evidence>
<dbReference type="Gramene" id="OE9A105965T1">
    <property type="protein sequence ID" value="OE9A105965C1"/>
    <property type="gene ID" value="OE9A105965"/>
</dbReference>
<dbReference type="SMART" id="SM00184">
    <property type="entry name" value="RING"/>
    <property type="match status" value="1"/>
</dbReference>
<sequence length="832" mass="93406">MSSGNITMNGHKENEIQQQSSEFASRQNTESSSVSKSVKGKDHIQDQETMELYSKAKSQEKEIQYLREQIALASIKESQSLNEKYALERKFSELRMALDEKQNEAITSASNELARRKGDLEVNLNLLNELKVAEDEKHIFMSSMLGILGEYGFLPHVTNASALTNSIKHLHDQLQLKIRTSHDRLRELNFMIGNDGRNVFDKGIPTTPFMNDQLPRSSMGGHGFSDYNPYIEGQRGSDTTRMTTPDTDRSFAGHNAMGDGVASFGSEEEGPGIDSFQIIGEAKPGGRLLGCGYPVRGTSLCMFQWVRHYPDGTRQYIEGATNPDYVVTADDVDQLIAVECIPMDEQGRQGDIVRIFANDHNKITCDEEMQEEIDTYLSEGQATFGVQTLLDSSENWEPTTIILWRWGFQVKVEKTQAMLIEEKYSEDVLIKIPGGHSAQFVLTCSNGSSYPFSTNKDIRMRETIVLTMRIFQIKILDMGSVGNQNLWPPYDSSKGCSQGICSMYCPQWCYLNFPPPPVDDDSGTPFSPLVIAIIGILAIAFLLVSYYTIVKRYCRRRNDPNTSIEPEENLDGTTRDQWAVASTGLDEALIKTITVCKYKKGDGLIEGTECAVCLSEFQENESLRLLPKCIHAFHLPCIDTWLKSHSNCPLCRVDVNITSPLPPPAPSSQTPSTLNLASLEVQRPDDLIFVVDDQGRDCSEDVILTLFSDDNVRPKSPVQNVNTTQDSETRNDIIGTPKEDVKNFRRSISSGTFSSQRQLMIADILRIKEAYEGLQMESSSRRVLEEEIKNNTNSNSRDWELMRSPVAMRRSISTGRFLFTVHNKGKNSIIPH</sequence>
<comment type="pathway">
    <text evidence="3">Protein modification; protein ubiquitination.</text>
</comment>
<dbReference type="EMBL" id="CACTIH010000209">
    <property type="protein sequence ID" value="CAA2957115.1"/>
    <property type="molecule type" value="Genomic_DNA"/>
</dbReference>
<keyword evidence="10" id="KW-0862">Zinc</keyword>
<evidence type="ECO:0000259" key="17">
    <source>
        <dbReference type="PROSITE" id="PS50089"/>
    </source>
</evidence>
<feature type="region of interest" description="Disordered" evidence="15">
    <location>
        <begin position="1"/>
        <end position="48"/>
    </location>
</feature>
<dbReference type="FunFam" id="3.30.40.10:FF:000233">
    <property type="entry name" value="RING-H2 finger protein ATL54"/>
    <property type="match status" value="1"/>
</dbReference>
<reference evidence="18 19" key="1">
    <citation type="submission" date="2019-12" db="EMBL/GenBank/DDBJ databases">
        <authorList>
            <person name="Alioto T."/>
            <person name="Alioto T."/>
            <person name="Gomez Garrido J."/>
        </authorList>
    </citation>
    <scope>NUCLEOTIDE SEQUENCE [LARGE SCALE GENOMIC DNA]</scope>
</reference>
<evidence type="ECO:0000256" key="7">
    <source>
        <dbReference type="ARBA" id="ARBA00022723"/>
    </source>
</evidence>
<keyword evidence="12 16" id="KW-0472">Membrane</keyword>
<keyword evidence="19" id="KW-1185">Reference proteome</keyword>
<evidence type="ECO:0000256" key="6">
    <source>
        <dbReference type="ARBA" id="ARBA00022692"/>
    </source>
</evidence>
<evidence type="ECO:0000256" key="8">
    <source>
        <dbReference type="ARBA" id="ARBA00022771"/>
    </source>
</evidence>
<dbReference type="InterPro" id="IPR013083">
    <property type="entry name" value="Znf_RING/FYVE/PHD"/>
</dbReference>
<dbReference type="PANTHER" id="PTHR31149">
    <property type="entry name" value="EXPRESSED PROTEIN"/>
    <property type="match status" value="1"/>
</dbReference>
<evidence type="ECO:0000256" key="5">
    <source>
        <dbReference type="ARBA" id="ARBA00022679"/>
    </source>
</evidence>
<dbReference type="Pfam" id="PF23197">
    <property type="entry name" value="IG_AIR9"/>
    <property type="match status" value="1"/>
</dbReference>
<keyword evidence="9" id="KW-0833">Ubl conjugation pathway</keyword>
<evidence type="ECO:0000256" key="13">
    <source>
        <dbReference type="ARBA" id="ARBA00024209"/>
    </source>
</evidence>
<dbReference type="OrthoDB" id="1890867at2759"/>
<dbReference type="GO" id="GO:0061630">
    <property type="term" value="F:ubiquitin protein ligase activity"/>
    <property type="evidence" value="ECO:0007669"/>
    <property type="project" value="UniProtKB-EC"/>
</dbReference>
<dbReference type="InterPro" id="IPR001841">
    <property type="entry name" value="Znf_RING"/>
</dbReference>
<feature type="compositionally biased region" description="Polar residues" evidence="15">
    <location>
        <begin position="16"/>
        <end position="30"/>
    </location>
</feature>
<dbReference type="Proteomes" id="UP000594638">
    <property type="component" value="Unassembled WGS sequence"/>
</dbReference>
<evidence type="ECO:0000256" key="4">
    <source>
        <dbReference type="ARBA" id="ARBA00012483"/>
    </source>
</evidence>
<evidence type="ECO:0000313" key="19">
    <source>
        <dbReference type="Proteomes" id="UP000594638"/>
    </source>
</evidence>
<name>A0A8S0PRX8_OLEEU</name>
<dbReference type="Pfam" id="PF13639">
    <property type="entry name" value="zf-RING_2"/>
    <property type="match status" value="1"/>
</dbReference>
<dbReference type="EC" id="2.3.2.27" evidence="4"/>
<comment type="caution">
    <text evidence="18">The sequence shown here is derived from an EMBL/GenBank/DDBJ whole genome shotgun (WGS) entry which is preliminary data.</text>
</comment>
<accession>A0A8S0PRX8</accession>
<comment type="similarity">
    <text evidence="13">Belongs to the RING-type zinc finger family. ATL subfamily.</text>
</comment>
<comment type="catalytic activity">
    <reaction evidence="1">
        <text>S-ubiquitinyl-[E2 ubiquitin-conjugating enzyme]-L-cysteine + [acceptor protein]-L-lysine = [E2 ubiquitin-conjugating enzyme]-L-cysteine + N(6)-ubiquitinyl-[acceptor protein]-L-lysine.</text>
        <dbReference type="EC" id="2.3.2.27"/>
    </reaction>
</comment>
<dbReference type="InterPro" id="IPR056284">
    <property type="entry name" value="AIR9-like_A9"/>
</dbReference>
<dbReference type="AlphaFoldDB" id="A0A8S0PRX8"/>
<dbReference type="InterPro" id="IPR055474">
    <property type="entry name" value="DUF7046"/>
</dbReference>
<evidence type="ECO:0000256" key="2">
    <source>
        <dbReference type="ARBA" id="ARBA00004167"/>
    </source>
</evidence>
<keyword evidence="11 16" id="KW-1133">Transmembrane helix</keyword>
<evidence type="ECO:0000256" key="12">
    <source>
        <dbReference type="ARBA" id="ARBA00023136"/>
    </source>
</evidence>
<dbReference type="CDD" id="cd16461">
    <property type="entry name" value="RING-H2_EL5-like"/>
    <property type="match status" value="1"/>
</dbReference>
<evidence type="ECO:0000313" key="18">
    <source>
        <dbReference type="EMBL" id="CAA2957115.1"/>
    </source>
</evidence>
<comment type="subcellular location">
    <subcellularLocation>
        <location evidence="2">Membrane</location>
        <topology evidence="2">Single-pass membrane protein</topology>
    </subcellularLocation>
</comment>
<evidence type="ECO:0000256" key="1">
    <source>
        <dbReference type="ARBA" id="ARBA00000900"/>
    </source>
</evidence>
<evidence type="ECO:0000256" key="16">
    <source>
        <dbReference type="SAM" id="Phobius"/>
    </source>
</evidence>
<proteinExistence type="inferred from homology"/>
<protein>
    <recommendedName>
        <fullName evidence="4">RING-type E3 ubiquitin transferase</fullName>
        <ecNumber evidence="4">2.3.2.27</ecNumber>
    </recommendedName>
</protein>
<evidence type="ECO:0000256" key="11">
    <source>
        <dbReference type="ARBA" id="ARBA00022989"/>
    </source>
</evidence>
<dbReference type="GO" id="GO:0005886">
    <property type="term" value="C:plasma membrane"/>
    <property type="evidence" value="ECO:0007669"/>
    <property type="project" value="TreeGrafter"/>
</dbReference>
<dbReference type="Gene3D" id="3.30.40.10">
    <property type="entry name" value="Zinc/RING finger domain, C3HC4 (zinc finger)"/>
    <property type="match status" value="1"/>
</dbReference>
<keyword evidence="7" id="KW-0479">Metal-binding</keyword>
<organism evidence="18 19">
    <name type="scientific">Olea europaea subsp. europaea</name>
    <dbReference type="NCBI Taxonomy" id="158383"/>
    <lineage>
        <taxon>Eukaryota</taxon>
        <taxon>Viridiplantae</taxon>
        <taxon>Streptophyta</taxon>
        <taxon>Embryophyta</taxon>
        <taxon>Tracheophyta</taxon>
        <taxon>Spermatophyta</taxon>
        <taxon>Magnoliopsida</taxon>
        <taxon>eudicotyledons</taxon>
        <taxon>Gunneridae</taxon>
        <taxon>Pentapetalae</taxon>
        <taxon>asterids</taxon>
        <taxon>lamiids</taxon>
        <taxon>Lamiales</taxon>
        <taxon>Oleaceae</taxon>
        <taxon>Oleeae</taxon>
        <taxon>Olea</taxon>
    </lineage>
</organism>
<dbReference type="GO" id="GO:0008270">
    <property type="term" value="F:zinc ion binding"/>
    <property type="evidence" value="ECO:0007669"/>
    <property type="project" value="UniProtKB-KW"/>
</dbReference>
<dbReference type="SUPFAM" id="SSF57850">
    <property type="entry name" value="RING/U-box"/>
    <property type="match status" value="1"/>
</dbReference>
<dbReference type="PROSITE" id="PS50089">
    <property type="entry name" value="ZF_RING_2"/>
    <property type="match status" value="1"/>
</dbReference>
<dbReference type="PANTHER" id="PTHR31149:SF7">
    <property type="entry name" value="EXPRESSED PROTEIN"/>
    <property type="match status" value="1"/>
</dbReference>
<feature type="compositionally biased region" description="Polar residues" evidence="15">
    <location>
        <begin position="717"/>
        <end position="726"/>
    </location>
</feature>
<feature type="region of interest" description="Disordered" evidence="15">
    <location>
        <begin position="715"/>
        <end position="734"/>
    </location>
</feature>
<gene>
    <name evidence="18" type="ORF">OLEA9_A105965</name>
</gene>
<dbReference type="FunFam" id="2.60.40.2700:FF:000001">
    <property type="entry name" value="Transmembrane protein"/>
    <property type="match status" value="1"/>
</dbReference>
<keyword evidence="5" id="KW-0808">Transferase</keyword>
<feature type="transmembrane region" description="Helical" evidence="16">
    <location>
        <begin position="526"/>
        <end position="549"/>
    </location>
</feature>
<evidence type="ECO:0000256" key="15">
    <source>
        <dbReference type="SAM" id="MobiDB-lite"/>
    </source>
</evidence>
<dbReference type="Pfam" id="PF23080">
    <property type="entry name" value="DUF7046"/>
    <property type="match status" value="1"/>
</dbReference>
<evidence type="ECO:0000256" key="3">
    <source>
        <dbReference type="ARBA" id="ARBA00004906"/>
    </source>
</evidence>